<evidence type="ECO:0000313" key="5">
    <source>
        <dbReference type="Proteomes" id="UP000001472"/>
    </source>
</evidence>
<feature type="region of interest" description="Disordered" evidence="2">
    <location>
        <begin position="375"/>
        <end position="399"/>
    </location>
</feature>
<accession>A0A0H3MAY6</accession>
<dbReference type="HOGENOM" id="CLU_058408_0_0_11"/>
<evidence type="ECO:0000259" key="3">
    <source>
        <dbReference type="Pfam" id="PF00823"/>
    </source>
</evidence>
<dbReference type="InterPro" id="IPR038332">
    <property type="entry name" value="PPE_sf"/>
</dbReference>
<dbReference type="SUPFAM" id="SSF140459">
    <property type="entry name" value="PE/PPE dimer-like"/>
    <property type="match status" value="1"/>
</dbReference>
<feature type="domain" description="PPE" evidence="3">
    <location>
        <begin position="6"/>
        <end position="170"/>
    </location>
</feature>
<dbReference type="KEGG" id="mbb:BCG_3948c"/>
<dbReference type="AlphaFoldDB" id="A0A0H3MAY6"/>
<comment type="similarity">
    <text evidence="1">Belongs to the mycobacterial PPE family.</text>
</comment>
<dbReference type="Proteomes" id="UP000001472">
    <property type="component" value="Chromosome"/>
</dbReference>
<reference evidence="4 5" key="1">
    <citation type="journal article" date="2007" name="Proc. Natl. Acad. Sci. U.S.A.">
        <title>Genome plasticity of BCG and impact on vaccine efficacy.</title>
        <authorList>
            <person name="Brosch R."/>
            <person name="Gordon S.V."/>
            <person name="Garnier T."/>
            <person name="Eiglmeier K."/>
            <person name="Frigui W."/>
            <person name="Valenti P."/>
            <person name="Dos Santos S."/>
            <person name="Duthoy S."/>
            <person name="Lacroix C."/>
            <person name="Garcia-Pelayo C."/>
            <person name="Inwald J.K."/>
            <person name="Golby P."/>
            <person name="Garcia J.N."/>
            <person name="Hewinson R.G."/>
            <person name="Behr M.A."/>
            <person name="Quail M.A."/>
            <person name="Churcher C."/>
            <person name="Barrell B.G."/>
            <person name="Parkhill J."/>
            <person name="Cole S.T."/>
        </authorList>
    </citation>
    <scope>NUCLEOTIDE SEQUENCE [LARGE SCALE GENOMIC DNA]</scope>
    <source>
        <strain evidence="5">BCG / Pasteur 1173P2</strain>
    </source>
</reference>
<dbReference type="EMBL" id="AM408590">
    <property type="protein sequence ID" value="CAL73938.1"/>
    <property type="molecule type" value="Genomic_DNA"/>
</dbReference>
<dbReference type="InterPro" id="IPR000030">
    <property type="entry name" value="PPE_dom"/>
</dbReference>
<protein>
    <submittedName>
        <fullName evidence="4">PPE family protein</fullName>
    </submittedName>
</protein>
<dbReference type="Gene3D" id="1.20.1260.20">
    <property type="entry name" value="PPE superfamily"/>
    <property type="match status" value="1"/>
</dbReference>
<organism evidence="4 5">
    <name type="scientific">Mycobacterium bovis (strain BCG / Pasteur 1173P2)</name>
    <dbReference type="NCBI Taxonomy" id="410289"/>
    <lineage>
        <taxon>Bacteria</taxon>
        <taxon>Bacillati</taxon>
        <taxon>Actinomycetota</taxon>
        <taxon>Actinomycetes</taxon>
        <taxon>Mycobacteriales</taxon>
        <taxon>Mycobacteriaceae</taxon>
        <taxon>Mycobacterium</taxon>
        <taxon>Mycobacterium tuberculosis complex</taxon>
    </lineage>
</organism>
<evidence type="ECO:0000256" key="2">
    <source>
        <dbReference type="SAM" id="MobiDB-lite"/>
    </source>
</evidence>
<dbReference type="Pfam" id="PF00823">
    <property type="entry name" value="PPE"/>
    <property type="match status" value="1"/>
</dbReference>
<dbReference type="SMR" id="A0A0H3MAY6"/>
<evidence type="ECO:0000313" key="4">
    <source>
        <dbReference type="EMBL" id="CAL73938.1"/>
    </source>
</evidence>
<proteinExistence type="inferred from homology"/>
<evidence type="ECO:0000256" key="1">
    <source>
        <dbReference type="ARBA" id="ARBA00010652"/>
    </source>
</evidence>
<sequence>MPDPGWAARTPEANDLLLKAGTGVGTHLANQTAWTTLGASHHASGVASAINTAATAASWLGVGSAASALNVTMLNATLHGLAGWVDVKPAVVSTAIAAFETANAAMRPAPECMENRDEWGVDNAINPSVLWTLTPRIVSLDVEYFGVMWPNNAAVGATYGGVLAALAESLAIPPPVATMGASPAAPAQAAAAVGQAAAEAAAGDGIRSAYQGVQAGSTGAGQSTSAGENFGNQLSTFMQPMQAVMQAAPQALQAPSGLMQAPMSAMQPLQSMVGMFANPGALGMGGAAPGASAASAAGGISAAATEVGAGGGGAALGGGGMPATSFTRPVSAFESGTSGRPVGLRPSGALGADVVRAPTTTVGGTPIGGMPVGHAAGGHRGSHGKSEQAATVRVVDDRR</sequence>
<dbReference type="RefSeq" id="WP_011799386.1">
    <property type="nucleotide sequence ID" value="NC_008769.1"/>
</dbReference>
<gene>
    <name evidence="4" type="primary">PPE69</name>
    <name evidence="4" type="ordered locus">BCG_3948c</name>
</gene>
<name>A0A0H3MAY6_MYCBP</name>